<dbReference type="EMBL" id="JBHSAW010000007">
    <property type="protein sequence ID" value="MFC4096428.1"/>
    <property type="molecule type" value="Genomic_DNA"/>
</dbReference>
<sequence length="147" mass="16280">MDAFSHSLSDTNPAASLSLKESLEKLNLQLASLYKAKTLATLAGSKLEGVEKDFFESNLVGQLEIVIGLGKWLQSCIYAKNAADNADWKTAQQYLGKALTAFDLIEHGKKLGSQGKWKGWYRGDKKMNTNAMKNRTEEVLNMLGEHL</sequence>
<name>A0ABV8JV74_9FLAO</name>
<reference evidence="2" key="1">
    <citation type="journal article" date="2019" name="Int. J. Syst. Evol. Microbiol.">
        <title>The Global Catalogue of Microorganisms (GCM) 10K type strain sequencing project: providing services to taxonomists for standard genome sequencing and annotation.</title>
        <authorList>
            <consortium name="The Broad Institute Genomics Platform"/>
            <consortium name="The Broad Institute Genome Sequencing Center for Infectious Disease"/>
            <person name="Wu L."/>
            <person name="Ma J."/>
        </authorList>
    </citation>
    <scope>NUCLEOTIDE SEQUENCE [LARGE SCALE GENOMIC DNA]</scope>
    <source>
        <strain evidence="2">CECT 7477</strain>
    </source>
</reference>
<evidence type="ECO:0000313" key="2">
    <source>
        <dbReference type="Proteomes" id="UP001595814"/>
    </source>
</evidence>
<comment type="caution">
    <text evidence="1">The sequence shown here is derived from an EMBL/GenBank/DDBJ whole genome shotgun (WGS) entry which is preliminary data.</text>
</comment>
<protein>
    <submittedName>
        <fullName evidence="1">Uncharacterized protein</fullName>
    </submittedName>
</protein>
<proteinExistence type="predicted"/>
<keyword evidence="2" id="KW-1185">Reference proteome</keyword>
<organism evidence="1 2">
    <name type="scientific">Euzebyella saccharophila</name>
    <dbReference type="NCBI Taxonomy" id="679664"/>
    <lineage>
        <taxon>Bacteria</taxon>
        <taxon>Pseudomonadati</taxon>
        <taxon>Bacteroidota</taxon>
        <taxon>Flavobacteriia</taxon>
        <taxon>Flavobacteriales</taxon>
        <taxon>Flavobacteriaceae</taxon>
        <taxon>Euzebyella</taxon>
    </lineage>
</organism>
<dbReference type="RefSeq" id="WP_192463636.1">
    <property type="nucleotide sequence ID" value="NZ_JACYFJ010000010.1"/>
</dbReference>
<gene>
    <name evidence="1" type="ORF">ACFOUT_11130</name>
</gene>
<evidence type="ECO:0000313" key="1">
    <source>
        <dbReference type="EMBL" id="MFC4096428.1"/>
    </source>
</evidence>
<accession>A0ABV8JV74</accession>
<dbReference type="Proteomes" id="UP001595814">
    <property type="component" value="Unassembled WGS sequence"/>
</dbReference>